<gene>
    <name evidence="1" type="ORF">F0185_28975</name>
</gene>
<proteinExistence type="predicted"/>
<dbReference type="RefSeq" id="WP_167231194.1">
    <property type="nucleotide sequence ID" value="NZ_VUYU01000031.1"/>
</dbReference>
<reference evidence="1 2" key="1">
    <citation type="submission" date="2019-09" db="EMBL/GenBank/DDBJ databases">
        <title>Taxonomy of Antarctic Massilia spp.: description of Massilia rubra sp. nov., Massilia aquatica sp. nov., Massilia mucilaginosa sp. nov., Massilia frigida sp. nov. isolated from streams, lakes and regoliths.</title>
        <authorList>
            <person name="Holochova P."/>
            <person name="Sedlacek I."/>
            <person name="Kralova S."/>
            <person name="Maslanova I."/>
            <person name="Busse H.-J."/>
            <person name="Stankova E."/>
            <person name="Vrbovska V."/>
            <person name="Kovarovic V."/>
            <person name="Bartak M."/>
            <person name="Svec P."/>
            <person name="Pantucek R."/>
        </authorList>
    </citation>
    <scope>NUCLEOTIDE SEQUENCE [LARGE SCALE GENOMIC DNA]</scope>
    <source>
        <strain evidence="1 2">CCM 8692</strain>
    </source>
</reference>
<comment type="caution">
    <text evidence="1">The sequence shown here is derived from an EMBL/GenBank/DDBJ whole genome shotgun (WGS) entry which is preliminary data.</text>
</comment>
<protein>
    <submittedName>
        <fullName evidence="1">Uncharacterized protein</fullName>
    </submittedName>
</protein>
<dbReference type="Proteomes" id="UP000785613">
    <property type="component" value="Unassembled WGS sequence"/>
</dbReference>
<keyword evidence="2" id="KW-1185">Reference proteome</keyword>
<evidence type="ECO:0000313" key="2">
    <source>
        <dbReference type="Proteomes" id="UP000785613"/>
    </source>
</evidence>
<evidence type="ECO:0000313" key="1">
    <source>
        <dbReference type="EMBL" id="NHZ37601.1"/>
    </source>
</evidence>
<accession>A0ABX0LRW9</accession>
<sequence>MIGLFKRHAKATPPDTTALGTATLALRMGSGCTVPKGCAGVVADQGGHTRRVAEGSRMVLAETENAFCFHPGPYGVDLAPFAAAPELGLRLSFAVDGPDPRVAQQRFDLFLASEAGDTLGVREFAASIEGALQRELALGHLALPPCTTLDEWNTFRGGFNQLLYTRFGISVDDCVPVDLGDRIDYAQMLLARAVSVADAPAPPAQNEPIAAPLDAIGADAKALRRLFLELPCVMHGLRMALLPPGQALFQRHAALLQRLDGVSLSVNTMPALELAAPGQMLPADRQLARTRHSLRAGAALDEAWALLARLGLAGDADLAALFDDADRIIANLEHACAARRVAIVLPESEPA</sequence>
<name>A0ABX0LRW9_9BURK</name>
<organism evidence="1 2">
    <name type="scientific">Massilia rubra</name>
    <dbReference type="NCBI Taxonomy" id="2607910"/>
    <lineage>
        <taxon>Bacteria</taxon>
        <taxon>Pseudomonadati</taxon>
        <taxon>Pseudomonadota</taxon>
        <taxon>Betaproteobacteria</taxon>
        <taxon>Burkholderiales</taxon>
        <taxon>Oxalobacteraceae</taxon>
        <taxon>Telluria group</taxon>
        <taxon>Massilia</taxon>
    </lineage>
</organism>
<dbReference type="EMBL" id="VUYU01000031">
    <property type="protein sequence ID" value="NHZ37601.1"/>
    <property type="molecule type" value="Genomic_DNA"/>
</dbReference>